<gene>
    <name evidence="1" type="ORF">Golax_022555</name>
</gene>
<evidence type="ECO:0000313" key="1">
    <source>
        <dbReference type="EMBL" id="MBA0729233.1"/>
    </source>
</evidence>
<protein>
    <submittedName>
        <fullName evidence="1">Uncharacterized protein</fullName>
    </submittedName>
</protein>
<evidence type="ECO:0000313" key="2">
    <source>
        <dbReference type="Proteomes" id="UP000593574"/>
    </source>
</evidence>
<dbReference type="EMBL" id="JABEZV010436067">
    <property type="protein sequence ID" value="MBA0729233.1"/>
    <property type="molecule type" value="Genomic_DNA"/>
</dbReference>
<dbReference type="PANTHER" id="PTHR31286:SF173">
    <property type="entry name" value="DUF4283 DOMAIN-CONTAINING PROTEIN"/>
    <property type="match status" value="1"/>
</dbReference>
<dbReference type="AlphaFoldDB" id="A0A7J9AZ49"/>
<proteinExistence type="predicted"/>
<sequence length="149" mass="16805">MSWIIFMGLPGYFYKRKILVEIGGLIGKVAKLDMNMDNRVRDRFARMAVYVNLDKPLVNGKMQRVEYEFLPTICFHRGRYGHVKPTIVSHLPSEPGVGPIVPKNKPFNIPQSKVEVVKGPRNVDQVKKAITGLGLVSTIELGVNNVRVF</sequence>
<name>A0A7J9AZ49_9ROSI</name>
<comment type="caution">
    <text evidence="1">The sequence shown here is derived from an EMBL/GenBank/DDBJ whole genome shotgun (WGS) entry which is preliminary data.</text>
</comment>
<accession>A0A7J9AZ49</accession>
<dbReference type="InterPro" id="IPR040256">
    <property type="entry name" value="At4g02000-like"/>
</dbReference>
<keyword evidence="2" id="KW-1185">Reference proteome</keyword>
<dbReference type="Proteomes" id="UP000593574">
    <property type="component" value="Unassembled WGS sequence"/>
</dbReference>
<dbReference type="PANTHER" id="PTHR31286">
    <property type="entry name" value="GLYCINE-RICH CELL WALL STRUCTURAL PROTEIN 1.8-LIKE"/>
    <property type="match status" value="1"/>
</dbReference>
<organism evidence="1 2">
    <name type="scientific">Gossypium laxum</name>
    <dbReference type="NCBI Taxonomy" id="34288"/>
    <lineage>
        <taxon>Eukaryota</taxon>
        <taxon>Viridiplantae</taxon>
        <taxon>Streptophyta</taxon>
        <taxon>Embryophyta</taxon>
        <taxon>Tracheophyta</taxon>
        <taxon>Spermatophyta</taxon>
        <taxon>Magnoliopsida</taxon>
        <taxon>eudicotyledons</taxon>
        <taxon>Gunneridae</taxon>
        <taxon>Pentapetalae</taxon>
        <taxon>rosids</taxon>
        <taxon>malvids</taxon>
        <taxon>Malvales</taxon>
        <taxon>Malvaceae</taxon>
        <taxon>Malvoideae</taxon>
        <taxon>Gossypium</taxon>
    </lineage>
</organism>
<reference evidence="1 2" key="1">
    <citation type="journal article" date="2019" name="Genome Biol. Evol.">
        <title>Insights into the evolution of the New World diploid cottons (Gossypium, subgenus Houzingenia) based on genome sequencing.</title>
        <authorList>
            <person name="Grover C.E."/>
            <person name="Arick M.A. 2nd"/>
            <person name="Thrash A."/>
            <person name="Conover J.L."/>
            <person name="Sanders W.S."/>
            <person name="Peterson D.G."/>
            <person name="Frelichowski J.E."/>
            <person name="Scheffler J.A."/>
            <person name="Scheffler B.E."/>
            <person name="Wendel J.F."/>
        </authorList>
    </citation>
    <scope>NUCLEOTIDE SEQUENCE [LARGE SCALE GENOMIC DNA]</scope>
    <source>
        <strain evidence="1">4</strain>
        <tissue evidence="1">Leaf</tissue>
    </source>
</reference>